<dbReference type="Pfam" id="PF06972">
    <property type="entry name" value="GIP1_N"/>
    <property type="match status" value="1"/>
</dbReference>
<dbReference type="EMBL" id="JAGKQM010000008">
    <property type="protein sequence ID" value="KAH0915003.1"/>
    <property type="molecule type" value="Genomic_DNA"/>
</dbReference>
<evidence type="ECO:0000256" key="1">
    <source>
        <dbReference type="SAM" id="MobiDB-lite"/>
    </source>
</evidence>
<feature type="compositionally biased region" description="Polar residues" evidence="1">
    <location>
        <begin position="776"/>
        <end position="793"/>
    </location>
</feature>
<sequence length="793" mass="87134">MGSKGSVQKMIQSLKEIVNCSDSEIYTMLVECHMDPNETVIRLISQDAFQEVKSKRNKNKDTKYQAESWRRGIPNRGARNSAKSSYNTARGGGNKFNSNETRLAQRGKGARNHWAGSSSAPKSDPKNAEVQEAAPAGSTGAAASSSSLPPPAYQSAWAKANPGKKTMAEIVKMGKPLHQKKVSVPRSLETQERGSKAPLKDEGSSTEKQERGSKAPLKDEGSSTEKQERGSKAPLKDEGSSTEKQERGSKAPLKDEGSSLEKQERGSKAPLKDEGSSTEKQERGSKAPLKDEGSSLEKQESRSKAPLKDEGSSFGKQERGSKAPLKDEGSSLEKQERGSKAPLKDEGSSTEKQERGSKAPLKDEGSSLEKQESGSKAPLKDEGSSLEKQERGSKAPLKDEGSSTEKQERGSKAPLKDEGSSLEKQESGSKAPLKDEGSSFGKQESGSKAPLKDEGSSFEKQDVSDPVPSLLKPFSVPKTHADQVAFHQHVDESQMDDEVLETKTNQVAFHPDLDQVAQLSHLRFGSFGLIGSGRASSRFNYNLEDTQETEEDSSFRQQDTNFYGGEEELRYNATDEQTSYQIDSTARNYHASSDSEREAAHHEEPPQEDPYMQNLDSFFTNVMDLRDESISPPGGGQQAAAVYQHPALYPYFNQHGMPLGYHGNFISDPFMPHGYMHPGFQQGFPVGNHQAPLVVVIPPSASSLQQQQNENTFAWQRPHMRVAPSSEVYIYSVNPNMQPPGFVQAQQLHQQQLSQQALMSLDQLRHQHQHQHHQQSAGEASSQTQEQLWPNNN</sequence>
<dbReference type="PANTHER" id="PTHR46445:SF9">
    <property type="entry name" value="GBF-INTERACTING PROTEIN 1 N-TERMINAL DOMAIN-CONTAINING PROTEIN"/>
    <property type="match status" value="1"/>
</dbReference>
<organism evidence="3 4">
    <name type="scientific">Brassica napus</name>
    <name type="common">Rape</name>
    <dbReference type="NCBI Taxonomy" id="3708"/>
    <lineage>
        <taxon>Eukaryota</taxon>
        <taxon>Viridiplantae</taxon>
        <taxon>Streptophyta</taxon>
        <taxon>Embryophyta</taxon>
        <taxon>Tracheophyta</taxon>
        <taxon>Spermatophyta</taxon>
        <taxon>Magnoliopsida</taxon>
        <taxon>eudicotyledons</taxon>
        <taxon>Gunneridae</taxon>
        <taxon>Pentapetalae</taxon>
        <taxon>rosids</taxon>
        <taxon>malvids</taxon>
        <taxon>Brassicales</taxon>
        <taxon>Brassicaceae</taxon>
        <taxon>Brassiceae</taxon>
        <taxon>Brassica</taxon>
    </lineage>
</organism>
<evidence type="ECO:0000313" key="4">
    <source>
        <dbReference type="Proteomes" id="UP000824890"/>
    </source>
</evidence>
<name>A0ABQ8CD81_BRANA</name>
<feature type="compositionally biased region" description="Basic and acidic residues" evidence="1">
    <location>
        <begin position="52"/>
        <end position="70"/>
    </location>
</feature>
<evidence type="ECO:0000313" key="3">
    <source>
        <dbReference type="EMBL" id="KAH0915003.1"/>
    </source>
</evidence>
<dbReference type="InterPro" id="IPR009060">
    <property type="entry name" value="UBA-like_sf"/>
</dbReference>
<feature type="compositionally biased region" description="Basic and acidic residues" evidence="1">
    <location>
        <begin position="189"/>
        <end position="437"/>
    </location>
</feature>
<evidence type="ECO:0000259" key="2">
    <source>
        <dbReference type="Pfam" id="PF06972"/>
    </source>
</evidence>
<gene>
    <name evidence="3" type="ORF">HID58_029449</name>
</gene>
<feature type="region of interest" description="Disordered" evidence="1">
    <location>
        <begin position="763"/>
        <end position="793"/>
    </location>
</feature>
<feature type="compositionally biased region" description="Basic and acidic residues" evidence="1">
    <location>
        <begin position="450"/>
        <end position="463"/>
    </location>
</feature>
<dbReference type="PANTHER" id="PTHR46445">
    <property type="entry name" value="RNA POLYMERASE II DEGRADATION FACTOR-LIKE PROTEIN (DUF1296)"/>
    <property type="match status" value="1"/>
</dbReference>
<feature type="domain" description="GBF-interacting protein 1 N-terminal" evidence="2">
    <location>
        <begin position="6"/>
        <end position="60"/>
    </location>
</feature>
<accession>A0ABQ8CD81</accession>
<keyword evidence="4" id="KW-1185">Reference proteome</keyword>
<feature type="compositionally biased region" description="Low complexity" evidence="1">
    <location>
        <begin position="133"/>
        <end position="147"/>
    </location>
</feature>
<dbReference type="Proteomes" id="UP000824890">
    <property type="component" value="Unassembled WGS sequence"/>
</dbReference>
<comment type="caution">
    <text evidence="3">The sequence shown here is derived from an EMBL/GenBank/DDBJ whole genome shotgun (WGS) entry which is preliminary data.</text>
</comment>
<dbReference type="InterPro" id="IPR009719">
    <property type="entry name" value="GIP1_N"/>
</dbReference>
<proteinExistence type="predicted"/>
<reference evidence="3 4" key="1">
    <citation type="submission" date="2021-05" db="EMBL/GenBank/DDBJ databases">
        <title>Genome Assembly of Synthetic Allotetraploid Brassica napus Reveals Homoeologous Exchanges between Subgenomes.</title>
        <authorList>
            <person name="Davis J.T."/>
        </authorList>
    </citation>
    <scope>NUCLEOTIDE SEQUENCE [LARGE SCALE GENOMIC DNA]</scope>
    <source>
        <strain evidence="4">cv. Da-Ae</strain>
        <tissue evidence="3">Seedling</tissue>
    </source>
</reference>
<feature type="region of interest" description="Disordered" evidence="1">
    <location>
        <begin position="586"/>
        <end position="612"/>
    </location>
</feature>
<feature type="region of interest" description="Disordered" evidence="1">
    <location>
        <begin position="52"/>
        <end position="476"/>
    </location>
</feature>
<protein>
    <recommendedName>
        <fullName evidence="2">GBF-interacting protein 1 N-terminal domain-containing protein</fullName>
    </recommendedName>
</protein>
<feature type="compositionally biased region" description="Basic and acidic residues" evidence="1">
    <location>
        <begin position="593"/>
        <end position="605"/>
    </location>
</feature>
<dbReference type="SUPFAM" id="SSF46934">
    <property type="entry name" value="UBA-like"/>
    <property type="match status" value="1"/>
</dbReference>